<dbReference type="AlphaFoldDB" id="W9ZHS0"/>
<gene>
    <name evidence="1" type="ORF">FOMG_15548</name>
</gene>
<protein>
    <recommendedName>
        <fullName evidence="2">Bulb-type lectin domain-containing protein</fullName>
    </recommendedName>
</protein>
<proteinExistence type="predicted"/>
<dbReference type="VEuPathDB" id="FungiDB:FOMG_15548"/>
<organism evidence="1">
    <name type="scientific">Fusarium oxysporum f. sp. melonis 26406</name>
    <dbReference type="NCBI Taxonomy" id="1089452"/>
    <lineage>
        <taxon>Eukaryota</taxon>
        <taxon>Fungi</taxon>
        <taxon>Dikarya</taxon>
        <taxon>Ascomycota</taxon>
        <taxon>Pezizomycotina</taxon>
        <taxon>Sordariomycetes</taxon>
        <taxon>Hypocreomycetidae</taxon>
        <taxon>Hypocreales</taxon>
        <taxon>Nectriaceae</taxon>
        <taxon>Fusarium</taxon>
        <taxon>Fusarium oxysporum species complex</taxon>
    </lineage>
</organism>
<accession>W9ZHS0</accession>
<dbReference type="HOGENOM" id="CLU_026507_0_0_1"/>
<dbReference type="Proteomes" id="UP000030703">
    <property type="component" value="Unassembled WGS sequence"/>
</dbReference>
<dbReference type="InterPro" id="IPR036426">
    <property type="entry name" value="Bulb-type_lectin_dom_sf"/>
</dbReference>
<reference evidence="1" key="1">
    <citation type="submission" date="2012-04" db="EMBL/GenBank/DDBJ databases">
        <title>The Genome Sequence of Fusarium oxysporum melonis.</title>
        <authorList>
            <consortium name="The Broad Institute Genome Sequencing Platform"/>
            <person name="Ma L.-J."/>
            <person name="Gale L.R."/>
            <person name="Schwartz D.C."/>
            <person name="Zhou S."/>
            <person name="Corby-Kistler H."/>
            <person name="Young S.K."/>
            <person name="Zeng Q."/>
            <person name="Gargeya S."/>
            <person name="Fitzgerald M."/>
            <person name="Haas B."/>
            <person name="Abouelleil A."/>
            <person name="Alvarado L."/>
            <person name="Arachchi H.M."/>
            <person name="Berlin A."/>
            <person name="Brown A."/>
            <person name="Chapman S.B."/>
            <person name="Chen Z."/>
            <person name="Dunbar C."/>
            <person name="Freedman E."/>
            <person name="Gearin G."/>
            <person name="Goldberg J."/>
            <person name="Griggs A."/>
            <person name="Gujja S."/>
            <person name="Heiman D."/>
            <person name="Howarth C."/>
            <person name="Larson L."/>
            <person name="Lui A."/>
            <person name="MacDonald P.J.P."/>
            <person name="Montmayeur A."/>
            <person name="Murphy C."/>
            <person name="Neiman D."/>
            <person name="Pearson M."/>
            <person name="Priest M."/>
            <person name="Roberts A."/>
            <person name="Saif S."/>
            <person name="Shea T."/>
            <person name="Shenoy N."/>
            <person name="Sisk P."/>
            <person name="Stolte C."/>
            <person name="Sykes S."/>
            <person name="Wortman J."/>
            <person name="Nusbaum C."/>
            <person name="Birren B."/>
        </authorList>
    </citation>
    <scope>NUCLEOTIDE SEQUENCE</scope>
    <source>
        <strain evidence="1">26406</strain>
    </source>
</reference>
<dbReference type="OrthoDB" id="3231004at2759"/>
<reference evidence="1" key="2">
    <citation type="submission" date="2012-05" db="EMBL/GenBank/DDBJ databases">
        <title>Annotation of the Genome Sequence of Fusarium oxysporum f. sp. melonis 26406.</title>
        <authorList>
            <consortium name="The Broad Institute Genomics Platform"/>
            <person name="Ma L.-J."/>
            <person name="Corby-Kistler H."/>
            <person name="Broz K."/>
            <person name="Gale L.R."/>
            <person name="Jonkers W."/>
            <person name="O'Donnell K."/>
            <person name="Ploetz R."/>
            <person name="Steinberg C."/>
            <person name="Schwartz D.C."/>
            <person name="VanEtten H."/>
            <person name="Zhou S."/>
            <person name="Young S.K."/>
            <person name="Zeng Q."/>
            <person name="Gargeya S."/>
            <person name="Fitzgerald M."/>
            <person name="Abouelleil A."/>
            <person name="Alvarado L."/>
            <person name="Chapman S.B."/>
            <person name="Gainer-Dewar J."/>
            <person name="Goldberg J."/>
            <person name="Griggs A."/>
            <person name="Gujja S."/>
            <person name="Hansen M."/>
            <person name="Howarth C."/>
            <person name="Imamovic A."/>
            <person name="Ireland A."/>
            <person name="Larimer J."/>
            <person name="McCowan C."/>
            <person name="Murphy C."/>
            <person name="Pearson M."/>
            <person name="Poon T.W."/>
            <person name="Priest M."/>
            <person name="Roberts A."/>
            <person name="Saif S."/>
            <person name="Shea T."/>
            <person name="Sykes S."/>
            <person name="Wortman J."/>
            <person name="Nusbaum C."/>
            <person name="Birren B."/>
        </authorList>
    </citation>
    <scope>NUCLEOTIDE SEQUENCE</scope>
    <source>
        <strain evidence="1">26406</strain>
    </source>
</reference>
<name>W9ZHS0_FUSOX</name>
<dbReference type="SUPFAM" id="SSF51110">
    <property type="entry name" value="alpha-D-mannose-specific plant lectins"/>
    <property type="match status" value="1"/>
</dbReference>
<sequence length="818" mass="92432">MPPLLAPYDEAMRLGMGFNSYTQTMCIDSAVEATDENVATMETVPPKITYSSKLFERVSEAVDTMDISRAVTIKTGRMEVHGHKDALNDAKIDDADISLMISVRVMSQITNLKGSARFFQSMGWRLARPDPTRRSEIPISLVCFIRGGLFTSIISFICPNPEHKDKMMEAVKEASTDSTVNLDNICKVAAITSIIQGVKIEDVTCATDIASILKIADKFPTRFAQNPQRTWAILTKYNGNRSFNEWSKYQTLKPLEYDGIASYTSKLFYNYMQYKKLSRKVQDIISHREKYTQVDKPRAIPLELNTLLAARSAIDKEINKIVAVVDNLTRHPELLPNIDCLNANPKDELVQDIVIEALSESSQPVLKEEFPAQDDLFLPSVADYSPSESSSGVEELHTPWTSDHDSDSLSGRSLVFREKVNTSTDLTMHALVPPEVWTDLLPVKNEPTTSLISPKTKTVSVFNVKYKKLQILAAVCGTHDVAVKLWDWVSPGETGDRLVIPIKVISTLENRDYRGGLKPKTTTNLSFIYKYTDRPIRICSFDHDEQSTETLVITHESESQNATFVHTSRNTCFILGVTYGGKIYSSSEDLRRFVENADYGTPRDWPYIQFNRDTIKDEHLGKDGMTGVVFYTYSMLNGVQSAVSMGIAGCMLVDQRQLTTVTKETVNGANDNLLKKDSKESKPYQITLGKGIEAPAGYSCTFQRGTLKVSPSETPFMQFENGVEFAFRNNGRLEVLDKQDEVFWSSEEAPEGQVPQRLEFCKDGRLRLWNTDEQVYWTPLMNFTRYERKMVFSSEFPYLEIYNSEGEQLWRAHGLHLV</sequence>
<dbReference type="EMBL" id="JH659346">
    <property type="protein sequence ID" value="EXK28097.1"/>
    <property type="molecule type" value="Genomic_DNA"/>
</dbReference>
<evidence type="ECO:0008006" key="2">
    <source>
        <dbReference type="Google" id="ProtNLM"/>
    </source>
</evidence>
<evidence type="ECO:0000313" key="1">
    <source>
        <dbReference type="EMBL" id="EXK28097.1"/>
    </source>
</evidence>